<gene>
    <name evidence="2" type="ORF">CEXT_307121</name>
</gene>
<keyword evidence="3" id="KW-1185">Reference proteome</keyword>
<evidence type="ECO:0000313" key="3">
    <source>
        <dbReference type="Proteomes" id="UP001054945"/>
    </source>
</evidence>
<protein>
    <submittedName>
        <fullName evidence="2">Uncharacterized protein</fullName>
    </submittedName>
</protein>
<sequence length="88" mass="9912">MTNDLRSVRKAVNYSLSQNGSNNCCSSFHTHTGFYSSDWSHRPESQALSQSICWKASKGHDNSEEEEKVPSEMGPPQDIREALPFHRG</sequence>
<proteinExistence type="predicted"/>
<organism evidence="2 3">
    <name type="scientific">Caerostris extrusa</name>
    <name type="common">Bark spider</name>
    <name type="synonym">Caerostris bankana</name>
    <dbReference type="NCBI Taxonomy" id="172846"/>
    <lineage>
        <taxon>Eukaryota</taxon>
        <taxon>Metazoa</taxon>
        <taxon>Ecdysozoa</taxon>
        <taxon>Arthropoda</taxon>
        <taxon>Chelicerata</taxon>
        <taxon>Arachnida</taxon>
        <taxon>Araneae</taxon>
        <taxon>Araneomorphae</taxon>
        <taxon>Entelegynae</taxon>
        <taxon>Araneoidea</taxon>
        <taxon>Araneidae</taxon>
        <taxon>Caerostris</taxon>
    </lineage>
</organism>
<evidence type="ECO:0000256" key="1">
    <source>
        <dbReference type="SAM" id="MobiDB-lite"/>
    </source>
</evidence>
<comment type="caution">
    <text evidence="2">The sequence shown here is derived from an EMBL/GenBank/DDBJ whole genome shotgun (WGS) entry which is preliminary data.</text>
</comment>
<accession>A0AAV4UV50</accession>
<name>A0AAV4UV50_CAEEX</name>
<dbReference type="EMBL" id="BPLR01013518">
    <property type="protein sequence ID" value="GIY61781.1"/>
    <property type="molecule type" value="Genomic_DNA"/>
</dbReference>
<reference evidence="2 3" key="1">
    <citation type="submission" date="2021-06" db="EMBL/GenBank/DDBJ databases">
        <title>Caerostris extrusa draft genome.</title>
        <authorList>
            <person name="Kono N."/>
            <person name="Arakawa K."/>
        </authorList>
    </citation>
    <scope>NUCLEOTIDE SEQUENCE [LARGE SCALE GENOMIC DNA]</scope>
</reference>
<dbReference type="Proteomes" id="UP001054945">
    <property type="component" value="Unassembled WGS sequence"/>
</dbReference>
<feature type="compositionally biased region" description="Basic and acidic residues" evidence="1">
    <location>
        <begin position="78"/>
        <end position="88"/>
    </location>
</feature>
<evidence type="ECO:0000313" key="2">
    <source>
        <dbReference type="EMBL" id="GIY61781.1"/>
    </source>
</evidence>
<feature type="region of interest" description="Disordered" evidence="1">
    <location>
        <begin position="56"/>
        <end position="88"/>
    </location>
</feature>
<dbReference type="AlphaFoldDB" id="A0AAV4UV50"/>